<proteinExistence type="predicted"/>
<feature type="compositionally biased region" description="Low complexity" evidence="1">
    <location>
        <begin position="110"/>
        <end position="120"/>
    </location>
</feature>
<sequence>LQGEAKPKVLRNDGQDMILRPYSKERSNRWSFFQKSRKMPIVNTNFCDVSMISDKSTDLLVPKRAESKFFYFSPFVYFGSEGAETLDSPPVYPQLPSAISEHGSNGNGTGTVRVNGKNTNSDSKTHEMPKSKFSRQQNPLRKLLDSSGAETIRQNRRLARDEHDWLAAVVERSFFIVFLLMYTFVTVGISAIGFYYWSSVDYITNHYKQ</sequence>
<dbReference type="AlphaFoldDB" id="A0A183ELF9"/>
<evidence type="ECO:0000313" key="3">
    <source>
        <dbReference type="WBParaSite" id="GPUH_0002182701-mRNA-1"/>
    </source>
</evidence>
<feature type="region of interest" description="Disordered" evidence="1">
    <location>
        <begin position="97"/>
        <end position="138"/>
    </location>
</feature>
<dbReference type="GO" id="GO:0016020">
    <property type="term" value="C:membrane"/>
    <property type="evidence" value="ECO:0007669"/>
    <property type="project" value="InterPro"/>
</dbReference>
<feature type="transmembrane region" description="Helical" evidence="2">
    <location>
        <begin position="174"/>
        <end position="197"/>
    </location>
</feature>
<keyword evidence="2" id="KW-1133">Transmembrane helix</keyword>
<dbReference type="SUPFAM" id="SSF90112">
    <property type="entry name" value="Neurotransmitter-gated ion-channel transmembrane pore"/>
    <property type="match status" value="1"/>
</dbReference>
<dbReference type="WBParaSite" id="GPUH_0002182701-mRNA-1">
    <property type="protein sequence ID" value="GPUH_0002182701-mRNA-1"/>
    <property type="gene ID" value="GPUH_0002182701"/>
</dbReference>
<organism evidence="3">
    <name type="scientific">Gongylonema pulchrum</name>
    <dbReference type="NCBI Taxonomy" id="637853"/>
    <lineage>
        <taxon>Eukaryota</taxon>
        <taxon>Metazoa</taxon>
        <taxon>Ecdysozoa</taxon>
        <taxon>Nematoda</taxon>
        <taxon>Chromadorea</taxon>
        <taxon>Rhabditida</taxon>
        <taxon>Spirurina</taxon>
        <taxon>Spiruromorpha</taxon>
        <taxon>Spiruroidea</taxon>
        <taxon>Gongylonematidae</taxon>
        <taxon>Gongylonema</taxon>
    </lineage>
</organism>
<dbReference type="GO" id="GO:0006811">
    <property type="term" value="P:monoatomic ion transport"/>
    <property type="evidence" value="ECO:0007669"/>
    <property type="project" value="InterPro"/>
</dbReference>
<reference evidence="3" key="1">
    <citation type="submission" date="2016-06" db="UniProtKB">
        <authorList>
            <consortium name="WormBaseParasite"/>
        </authorList>
    </citation>
    <scope>IDENTIFICATION</scope>
</reference>
<name>A0A183ELF9_9BILA</name>
<evidence type="ECO:0000256" key="1">
    <source>
        <dbReference type="SAM" id="MobiDB-lite"/>
    </source>
</evidence>
<keyword evidence="2" id="KW-0472">Membrane</keyword>
<accession>A0A183ELF9</accession>
<dbReference type="InterPro" id="IPR036719">
    <property type="entry name" value="Neuro-gated_channel_TM_sf"/>
</dbReference>
<evidence type="ECO:0000256" key="2">
    <source>
        <dbReference type="SAM" id="Phobius"/>
    </source>
</evidence>
<keyword evidence="2" id="KW-0812">Transmembrane</keyword>
<protein>
    <submittedName>
        <fullName evidence="3">Neur_chan_memb domain-containing protein</fullName>
    </submittedName>
</protein>